<keyword evidence="3" id="KW-1185">Reference proteome</keyword>
<dbReference type="GO" id="GO:0016757">
    <property type="term" value="F:glycosyltransferase activity"/>
    <property type="evidence" value="ECO:0007669"/>
    <property type="project" value="UniProtKB-KW"/>
</dbReference>
<dbReference type="EMBL" id="NOXT01000075">
    <property type="protein sequence ID" value="OYQ33240.1"/>
    <property type="molecule type" value="Genomic_DNA"/>
</dbReference>
<gene>
    <name evidence="2" type="ORF">CHU93_03005</name>
</gene>
<dbReference type="PANTHER" id="PTHR45947:SF3">
    <property type="entry name" value="SULFOQUINOVOSYL TRANSFERASE SQD2"/>
    <property type="match status" value="1"/>
</dbReference>
<keyword evidence="2" id="KW-0808">Transferase</keyword>
<keyword evidence="2" id="KW-0328">Glycosyltransferase</keyword>
<evidence type="ECO:0000313" key="2">
    <source>
        <dbReference type="EMBL" id="OYQ33240.1"/>
    </source>
</evidence>
<dbReference type="CDD" id="cd03814">
    <property type="entry name" value="GT4-like"/>
    <property type="match status" value="1"/>
</dbReference>
<organism evidence="2 3">
    <name type="scientific">Sandarakinorhabdus cyanobacteriorum</name>
    <dbReference type="NCBI Taxonomy" id="1981098"/>
    <lineage>
        <taxon>Bacteria</taxon>
        <taxon>Pseudomonadati</taxon>
        <taxon>Pseudomonadota</taxon>
        <taxon>Alphaproteobacteria</taxon>
        <taxon>Sphingomonadales</taxon>
        <taxon>Sphingosinicellaceae</taxon>
        <taxon>Sandarakinorhabdus</taxon>
    </lineage>
</organism>
<sequence length="362" mass="38878">MKLTLVTDAWEPQVNGVVRTLSTTVRLLNARGVRVQVISPDQFWSVPMPSYPEIRLAMTTRRRITKLINGFGPDALHIATEGPLGWLARGWALRRGFAFTTSFHTRFPDYVQARIGLKPERVWRVLRRFHGPAHAVMVATPRLAAELNSYGLAQTRLWARGVDVEQFRPDVPPHPAAAGLKRPLALHVGRVAVEKNIEAFLAAPWPGDRLVVGDGPALDGLQRKFPHAHFTGALHGAALASAYAAADVLAFPSRTDTFGLVMIEALASGTPVAGYPVPGPLDVVGAGGFGPDGRAPGRIGAVAHDLGEAMHKALAARRADCVAYGRRFGWDACVDQFLAALVTGDGHTVPPLPAPFALPQVA</sequence>
<evidence type="ECO:0000259" key="1">
    <source>
        <dbReference type="Pfam" id="PF13439"/>
    </source>
</evidence>
<dbReference type="PANTHER" id="PTHR45947">
    <property type="entry name" value="SULFOQUINOVOSYL TRANSFERASE SQD2"/>
    <property type="match status" value="1"/>
</dbReference>
<name>A0A255YXT9_9SPHN</name>
<dbReference type="InterPro" id="IPR028098">
    <property type="entry name" value="Glyco_trans_4-like_N"/>
</dbReference>
<evidence type="ECO:0000313" key="3">
    <source>
        <dbReference type="Proteomes" id="UP000216991"/>
    </source>
</evidence>
<feature type="domain" description="Glycosyltransferase subfamily 4-like N-terminal" evidence="1">
    <location>
        <begin position="14"/>
        <end position="166"/>
    </location>
</feature>
<dbReference type="Pfam" id="PF13692">
    <property type="entry name" value="Glyco_trans_1_4"/>
    <property type="match status" value="1"/>
</dbReference>
<accession>A0A255YXT9</accession>
<dbReference type="Proteomes" id="UP000216991">
    <property type="component" value="Unassembled WGS sequence"/>
</dbReference>
<dbReference type="RefSeq" id="WP_094472723.1">
    <property type="nucleotide sequence ID" value="NZ_NOXT01000075.1"/>
</dbReference>
<protein>
    <submittedName>
        <fullName evidence="2">Alpha-mannosyltransferase</fullName>
    </submittedName>
</protein>
<dbReference type="Pfam" id="PF13439">
    <property type="entry name" value="Glyco_transf_4"/>
    <property type="match status" value="1"/>
</dbReference>
<reference evidence="2 3" key="1">
    <citation type="submission" date="2017-07" db="EMBL/GenBank/DDBJ databases">
        <title>Sandarakinorhabdus cyanobacteriorum sp. nov., a novel bacterium isolated from cyanobacterial aggregates in a eutrophic lake.</title>
        <authorList>
            <person name="Cai H."/>
        </authorList>
    </citation>
    <scope>NUCLEOTIDE SEQUENCE [LARGE SCALE GENOMIC DNA]</scope>
    <source>
        <strain evidence="2 3">TH057</strain>
    </source>
</reference>
<proteinExistence type="predicted"/>
<dbReference type="Gene3D" id="3.40.50.2000">
    <property type="entry name" value="Glycogen Phosphorylase B"/>
    <property type="match status" value="2"/>
</dbReference>
<comment type="caution">
    <text evidence="2">The sequence shown here is derived from an EMBL/GenBank/DDBJ whole genome shotgun (WGS) entry which is preliminary data.</text>
</comment>
<dbReference type="OrthoDB" id="9790710at2"/>
<dbReference type="InterPro" id="IPR050194">
    <property type="entry name" value="Glycosyltransferase_grp1"/>
</dbReference>
<dbReference type="SUPFAM" id="SSF53756">
    <property type="entry name" value="UDP-Glycosyltransferase/glycogen phosphorylase"/>
    <property type="match status" value="1"/>
</dbReference>
<dbReference type="AlphaFoldDB" id="A0A255YXT9"/>